<name>A0A4C1YIB7_EUMVA</name>
<proteinExistence type="predicted"/>
<gene>
    <name evidence="1" type="ORF">EVAR_53910_1</name>
</gene>
<reference evidence="1 2" key="1">
    <citation type="journal article" date="2019" name="Commun. Biol.">
        <title>The bagworm genome reveals a unique fibroin gene that provides high tensile strength.</title>
        <authorList>
            <person name="Kono N."/>
            <person name="Nakamura H."/>
            <person name="Ohtoshi R."/>
            <person name="Tomita M."/>
            <person name="Numata K."/>
            <person name="Arakawa K."/>
        </authorList>
    </citation>
    <scope>NUCLEOTIDE SEQUENCE [LARGE SCALE GENOMIC DNA]</scope>
</reference>
<protein>
    <submittedName>
        <fullName evidence="1">Uncharacterized protein</fullName>
    </submittedName>
</protein>
<keyword evidence="2" id="KW-1185">Reference proteome</keyword>
<dbReference type="Proteomes" id="UP000299102">
    <property type="component" value="Unassembled WGS sequence"/>
</dbReference>
<dbReference type="OrthoDB" id="425619at2759"/>
<comment type="caution">
    <text evidence="1">The sequence shown here is derived from an EMBL/GenBank/DDBJ whole genome shotgun (WGS) entry which is preliminary data.</text>
</comment>
<sequence>MLIGHGDAHRGPSPAPFRVEGSFGGSAKNKIDVQIIRPPRWRTYGLTLREQVTYKRLMKALEARCGDGYLEHAYCIQLKDRGQCYSKSLQ</sequence>
<organism evidence="1 2">
    <name type="scientific">Eumeta variegata</name>
    <name type="common">Bagworm moth</name>
    <name type="synonym">Eumeta japonica</name>
    <dbReference type="NCBI Taxonomy" id="151549"/>
    <lineage>
        <taxon>Eukaryota</taxon>
        <taxon>Metazoa</taxon>
        <taxon>Ecdysozoa</taxon>
        <taxon>Arthropoda</taxon>
        <taxon>Hexapoda</taxon>
        <taxon>Insecta</taxon>
        <taxon>Pterygota</taxon>
        <taxon>Neoptera</taxon>
        <taxon>Endopterygota</taxon>
        <taxon>Lepidoptera</taxon>
        <taxon>Glossata</taxon>
        <taxon>Ditrysia</taxon>
        <taxon>Tineoidea</taxon>
        <taxon>Psychidae</taxon>
        <taxon>Oiketicinae</taxon>
        <taxon>Eumeta</taxon>
    </lineage>
</organism>
<evidence type="ECO:0000313" key="2">
    <source>
        <dbReference type="Proteomes" id="UP000299102"/>
    </source>
</evidence>
<dbReference type="AlphaFoldDB" id="A0A4C1YIB7"/>
<evidence type="ECO:0000313" key="1">
    <source>
        <dbReference type="EMBL" id="GBP75838.1"/>
    </source>
</evidence>
<accession>A0A4C1YIB7</accession>
<dbReference type="EMBL" id="BGZK01001264">
    <property type="protein sequence ID" value="GBP75838.1"/>
    <property type="molecule type" value="Genomic_DNA"/>
</dbReference>